<sequence>MIVDIDIDKFSKSYLLKFEVKNFNTPDDYKMAVTTVTCFSNDYDLDPELDHDDMREIVEKTIELEKEKFVFEISEDGIEVDI</sequence>
<organism evidence="1 2">
    <name type="scientific">Halobacteriovorax marinus</name>
    <dbReference type="NCBI Taxonomy" id="97084"/>
    <lineage>
        <taxon>Bacteria</taxon>
        <taxon>Pseudomonadati</taxon>
        <taxon>Bdellovibrionota</taxon>
        <taxon>Bacteriovoracia</taxon>
        <taxon>Bacteriovoracales</taxon>
        <taxon>Halobacteriovoraceae</taxon>
        <taxon>Halobacteriovorax</taxon>
    </lineage>
</organism>
<name>A0A1Y5F8T3_9BACT</name>
<dbReference type="EMBL" id="MAAO01000012">
    <property type="protein sequence ID" value="OUR94053.1"/>
    <property type="molecule type" value="Genomic_DNA"/>
</dbReference>
<evidence type="ECO:0000313" key="1">
    <source>
        <dbReference type="EMBL" id="OUR94053.1"/>
    </source>
</evidence>
<comment type="caution">
    <text evidence="1">The sequence shown here is derived from an EMBL/GenBank/DDBJ whole genome shotgun (WGS) entry which is preliminary data.</text>
</comment>
<reference evidence="2" key="1">
    <citation type="journal article" date="2017" name="Proc. Natl. Acad. Sci. U.S.A.">
        <title>Simulation of Deepwater Horizon oil plume reveals substrate specialization within a complex community of hydrocarbon-degraders.</title>
        <authorList>
            <person name="Hu P."/>
            <person name="Dubinsky E.A."/>
            <person name="Probst A.J."/>
            <person name="Wang J."/>
            <person name="Sieber C.M.K."/>
            <person name="Tom L.M."/>
            <person name="Gardinali P."/>
            <person name="Banfield J.F."/>
            <person name="Atlas R.M."/>
            <person name="Andersen G.L."/>
        </authorList>
    </citation>
    <scope>NUCLEOTIDE SEQUENCE [LARGE SCALE GENOMIC DNA]</scope>
</reference>
<proteinExistence type="predicted"/>
<dbReference type="Proteomes" id="UP000196531">
    <property type="component" value="Unassembled WGS sequence"/>
</dbReference>
<protein>
    <submittedName>
        <fullName evidence="1">Uncharacterized protein</fullName>
    </submittedName>
</protein>
<gene>
    <name evidence="1" type="ORF">A9Q84_18240</name>
</gene>
<accession>A0A1Y5F8T3</accession>
<evidence type="ECO:0000313" key="2">
    <source>
        <dbReference type="Proteomes" id="UP000196531"/>
    </source>
</evidence>
<dbReference type="AlphaFoldDB" id="A0A1Y5F8T3"/>